<accession>A0ABW5BET6</accession>
<dbReference type="Gene3D" id="1.20.1260.10">
    <property type="match status" value="1"/>
</dbReference>
<dbReference type="RefSeq" id="WP_380247464.1">
    <property type="nucleotide sequence ID" value="NZ_JBHUII010000001.1"/>
</dbReference>
<feature type="domain" description="DUF4142" evidence="1">
    <location>
        <begin position="35"/>
        <end position="174"/>
    </location>
</feature>
<dbReference type="EMBL" id="JBHUII010000001">
    <property type="protein sequence ID" value="MFD2204165.1"/>
    <property type="molecule type" value="Genomic_DNA"/>
</dbReference>
<evidence type="ECO:0000313" key="2">
    <source>
        <dbReference type="EMBL" id="MFD2204165.1"/>
    </source>
</evidence>
<dbReference type="PANTHER" id="PTHR38593:SF1">
    <property type="entry name" value="BLR2558 PROTEIN"/>
    <property type="match status" value="1"/>
</dbReference>
<sequence>MKIKTSLLAFGLSAFLFQGIAQGDARADAPEDLNDLEIAHVAYTADNIDIRYAHLALGISKNPAIHEFAKTMIRDHNAVNEQALALLAKLKAQPQDNFLSKTLVSNSEKLVDQMSKLRGAEFDKFYAENELAYHKAVNGLVENAFIPNIENAEVKALFKAGLEIFKAHEGHAAMMVKKVQ</sequence>
<evidence type="ECO:0000259" key="1">
    <source>
        <dbReference type="Pfam" id="PF13628"/>
    </source>
</evidence>
<proteinExistence type="predicted"/>
<dbReference type="Pfam" id="PF13628">
    <property type="entry name" value="DUF4142"/>
    <property type="match status" value="1"/>
</dbReference>
<name>A0ABW5BET6_9PROT</name>
<evidence type="ECO:0000313" key="3">
    <source>
        <dbReference type="Proteomes" id="UP001597294"/>
    </source>
</evidence>
<organism evidence="2 3">
    <name type="scientific">Kiloniella antarctica</name>
    <dbReference type="NCBI Taxonomy" id="1550907"/>
    <lineage>
        <taxon>Bacteria</taxon>
        <taxon>Pseudomonadati</taxon>
        <taxon>Pseudomonadota</taxon>
        <taxon>Alphaproteobacteria</taxon>
        <taxon>Rhodospirillales</taxon>
        <taxon>Kiloniellaceae</taxon>
        <taxon>Kiloniella</taxon>
    </lineage>
</organism>
<dbReference type="PANTHER" id="PTHR38593">
    <property type="entry name" value="BLR2558 PROTEIN"/>
    <property type="match status" value="1"/>
</dbReference>
<gene>
    <name evidence="2" type="ORF">ACFSKO_00995</name>
</gene>
<protein>
    <submittedName>
        <fullName evidence="2">DUF4142 domain-containing protein</fullName>
    </submittedName>
</protein>
<reference evidence="3" key="1">
    <citation type="journal article" date="2019" name="Int. J. Syst. Evol. Microbiol.">
        <title>The Global Catalogue of Microorganisms (GCM) 10K type strain sequencing project: providing services to taxonomists for standard genome sequencing and annotation.</title>
        <authorList>
            <consortium name="The Broad Institute Genomics Platform"/>
            <consortium name="The Broad Institute Genome Sequencing Center for Infectious Disease"/>
            <person name="Wu L."/>
            <person name="Ma J."/>
        </authorList>
    </citation>
    <scope>NUCLEOTIDE SEQUENCE [LARGE SCALE GENOMIC DNA]</scope>
    <source>
        <strain evidence="3">CGMCC 4.7192</strain>
    </source>
</reference>
<dbReference type="Proteomes" id="UP001597294">
    <property type="component" value="Unassembled WGS sequence"/>
</dbReference>
<comment type="caution">
    <text evidence="2">The sequence shown here is derived from an EMBL/GenBank/DDBJ whole genome shotgun (WGS) entry which is preliminary data.</text>
</comment>
<dbReference type="InterPro" id="IPR025419">
    <property type="entry name" value="DUF4142"/>
</dbReference>
<keyword evidence="3" id="KW-1185">Reference proteome</keyword>
<dbReference type="InterPro" id="IPR012347">
    <property type="entry name" value="Ferritin-like"/>
</dbReference>